<sequence>MKIGELGMHCGECILIEHCGEPWSDIAICCEERFKDVDETKFLKLIETSQRKSKKARINDVHKRLLQGE</sequence>
<evidence type="ECO:0000313" key="2">
    <source>
        <dbReference type="Proteomes" id="UP000002333"/>
    </source>
</evidence>
<dbReference type="AlphaFoldDB" id="A0A3F2ZX04"/>
<reference evidence="2" key="2">
    <citation type="submission" date="2008-05" db="EMBL/GenBank/DDBJ databases">
        <title>Genome sequence of Clostridium botulinum Ba4 strain 657.</title>
        <authorList>
            <person name="Shrivastava S."/>
            <person name="Brown J.L."/>
            <person name="Bruce D."/>
            <person name="Detter C."/>
            <person name="Munk C."/>
            <person name="Smith L.A."/>
            <person name="Smith T.J."/>
            <person name="Sutton G."/>
            <person name="Brettin T.S."/>
        </authorList>
    </citation>
    <scope>NUCLEOTIDE SEQUENCE [LARGE SCALE GENOMIC DNA]</scope>
    <source>
        <strain evidence="2">657 / Type Ba4</strain>
    </source>
</reference>
<dbReference type="KEGG" id="cbi:CLJ_B1795"/>
<organism evidence="1 2">
    <name type="scientific">Clostridium botulinum (strain 657 / Type Ba4)</name>
    <dbReference type="NCBI Taxonomy" id="515621"/>
    <lineage>
        <taxon>Bacteria</taxon>
        <taxon>Bacillati</taxon>
        <taxon>Bacillota</taxon>
        <taxon>Clostridia</taxon>
        <taxon>Eubacteriales</taxon>
        <taxon>Clostridiaceae</taxon>
        <taxon>Clostridium</taxon>
    </lineage>
</organism>
<evidence type="ECO:0000313" key="1">
    <source>
        <dbReference type="EMBL" id="ACQ53018.1"/>
    </source>
</evidence>
<protein>
    <submittedName>
        <fullName evidence="1">Uncharacterized protein</fullName>
    </submittedName>
</protein>
<name>A0A3F2ZX04_CLOB6</name>
<gene>
    <name evidence="1" type="ordered locus">CLJ_B1795</name>
</gene>
<dbReference type="Proteomes" id="UP000002333">
    <property type="component" value="Chromosome"/>
</dbReference>
<reference evidence="1 2" key="1">
    <citation type="journal article" date="2007" name="PLoS ONE">
        <title>Analysis of the neurotoxin complex genes in Clostridium botulinum A1-A4 and B1 strains: BoNT/A3, /Ba4 and /B1 clusters are located within plasmids.</title>
        <authorList>
            <person name="Smith T.J."/>
            <person name="Hill K.K."/>
            <person name="Foley B.T."/>
            <person name="Detter J.C."/>
            <person name="Munk A.C."/>
            <person name="Bruce D.C."/>
            <person name="Doggett N.A."/>
            <person name="Smith L.A."/>
            <person name="Marks J.D."/>
            <person name="Xie G."/>
            <person name="Brettin T.S."/>
        </authorList>
    </citation>
    <scope>NUCLEOTIDE SEQUENCE [LARGE SCALE GENOMIC DNA]</scope>
    <source>
        <strain evidence="2">657 / Type Ba4</strain>
    </source>
</reference>
<dbReference type="RefSeq" id="WP_012047621.1">
    <property type="nucleotide sequence ID" value="NC_012658.1"/>
</dbReference>
<accession>A0A3F2ZX04</accession>
<proteinExistence type="predicted"/>
<dbReference type="EMBL" id="CP001083">
    <property type="protein sequence ID" value="ACQ53018.1"/>
    <property type="molecule type" value="Genomic_DNA"/>
</dbReference>
<dbReference type="GeneID" id="5185963"/>